<evidence type="ECO:0000313" key="5">
    <source>
        <dbReference type="Proteomes" id="UP000054859"/>
    </source>
</evidence>
<accession>A0A0W0R1E8</accession>
<sequence>MKEHTLSLVNNLQESCLGFSIDEIQLFIALDAQELEELANFRTINSRSILHRIAVTESLTQDLGPSYYRQLEQLLTFMKNKFLREDGERVTSKLIFNKKISYIRDLIALAERCGVQEIFNSRQYIANYCDSPEWQNRVAFCQERDMLALTFDDIKRYSQRKRVMPDLRKTTLEDFVSELTSLRTKCGRLEQELAEKSASEQAAEARYQAATASYDLTVKELTGKSEEIEGLQSSNFKLREELEQRESLIAELRYSIELANKKAEAAEQHMNSITRDMTRLQRDYHEQAMANNDLRRKLGSSTKKIEKVQGAINGLLDAMGAANSDSEREATPPSLRVTPSRARIRQSSVLDADTSDDEATPAHPTDTPIRLSQVRGSFLGPRSSSNDHLPAAKVARTTTQRSPTS</sequence>
<feature type="coiled-coil region" evidence="1">
    <location>
        <begin position="172"/>
        <end position="206"/>
    </location>
</feature>
<keyword evidence="4" id="KW-0614">Plasmid</keyword>
<dbReference type="PATRIC" id="fig|45056.6.peg.1774"/>
<evidence type="ECO:0000313" key="6">
    <source>
        <dbReference type="Proteomes" id="UP000281170"/>
    </source>
</evidence>
<evidence type="ECO:0000313" key="3">
    <source>
        <dbReference type="EMBL" id="KTC64911.1"/>
    </source>
</evidence>
<dbReference type="RefSeq" id="WP_058462792.1">
    <property type="nucleotide sequence ID" value="NZ_CAAAHS010000011.1"/>
</dbReference>
<geneLocation type="plasmid" evidence="4 6">
    <name>19</name>
</geneLocation>
<feature type="coiled-coil region" evidence="1">
    <location>
        <begin position="249"/>
        <end position="283"/>
    </location>
</feature>
<dbReference type="EMBL" id="LR134428">
    <property type="protein sequence ID" value="VEH85594.1"/>
    <property type="molecule type" value="Genomic_DNA"/>
</dbReference>
<feature type="region of interest" description="Disordered" evidence="2">
    <location>
        <begin position="322"/>
        <end position="405"/>
    </location>
</feature>
<reference evidence="3 5" key="1">
    <citation type="submission" date="2015-11" db="EMBL/GenBank/DDBJ databases">
        <title>Identification of large and diverse effector repertoires of 38 Legionella species.</title>
        <authorList>
            <person name="Burstein D."/>
            <person name="Amaro F."/>
            <person name="Zusman T."/>
            <person name="Lifshitz Z."/>
            <person name="Cohen O."/>
            <person name="Gilbert J.A."/>
            <person name="Pupko T."/>
            <person name="Shuman H.A."/>
            <person name="Segal G."/>
        </authorList>
    </citation>
    <scope>NUCLEOTIDE SEQUENCE [LARGE SCALE GENOMIC DNA]</scope>
    <source>
        <strain evidence="3 5">1762-AUS-E</strain>
    </source>
</reference>
<dbReference type="Proteomes" id="UP000054859">
    <property type="component" value="Unassembled WGS sequence"/>
</dbReference>
<proteinExistence type="predicted"/>
<organism evidence="3 5">
    <name type="scientific">Legionella adelaidensis</name>
    <dbReference type="NCBI Taxonomy" id="45056"/>
    <lineage>
        <taxon>Bacteria</taxon>
        <taxon>Pseudomonadati</taxon>
        <taxon>Pseudomonadota</taxon>
        <taxon>Gammaproteobacteria</taxon>
        <taxon>Legionellales</taxon>
        <taxon>Legionellaceae</taxon>
        <taxon>Legionella</taxon>
    </lineage>
</organism>
<dbReference type="EMBL" id="LNKA01000016">
    <property type="protein sequence ID" value="KTC64911.1"/>
    <property type="molecule type" value="Genomic_DNA"/>
</dbReference>
<evidence type="ECO:0000256" key="2">
    <source>
        <dbReference type="SAM" id="MobiDB-lite"/>
    </source>
</evidence>
<evidence type="ECO:0000313" key="4">
    <source>
        <dbReference type="EMBL" id="VEH85594.1"/>
    </source>
</evidence>
<dbReference type="KEGG" id="ladl:NCTC12735_01229"/>
<keyword evidence="1" id="KW-0175">Coiled coil</keyword>
<evidence type="ECO:0000256" key="1">
    <source>
        <dbReference type="SAM" id="Coils"/>
    </source>
</evidence>
<name>A0A0W0R1E8_9GAMM</name>
<protein>
    <submittedName>
        <fullName evidence="3">Chromosome partition protein Smc</fullName>
    </submittedName>
    <submittedName>
        <fullName evidence="4">Chromosome segregation protein SMC</fullName>
    </submittedName>
</protein>
<dbReference type="AlphaFoldDB" id="A0A0W0R1E8"/>
<reference evidence="4 6" key="2">
    <citation type="submission" date="2018-12" db="EMBL/GenBank/DDBJ databases">
        <authorList>
            <consortium name="Pathogen Informatics"/>
        </authorList>
    </citation>
    <scope>NUCLEOTIDE SEQUENCE [LARGE SCALE GENOMIC DNA]</scope>
    <source>
        <strain evidence="4 6">NCTC12735</strain>
        <plasmid evidence="6">19</plasmid>
    </source>
</reference>
<feature type="compositionally biased region" description="Polar residues" evidence="2">
    <location>
        <begin position="396"/>
        <end position="405"/>
    </location>
</feature>
<dbReference type="Proteomes" id="UP000281170">
    <property type="component" value="Plasmid 19"/>
</dbReference>
<gene>
    <name evidence="3" type="primary">smc_3</name>
    <name evidence="3" type="ORF">Lade_1718</name>
    <name evidence="4" type="ORF">NCTC12735_01229</name>
</gene>
<dbReference type="STRING" id="45056.Lade_1718"/>
<keyword evidence="5" id="KW-1185">Reference proteome</keyword>